<evidence type="ECO:0000313" key="1">
    <source>
        <dbReference type="EMBL" id="SUZ52465.1"/>
    </source>
</evidence>
<accession>A0A381ND25</accession>
<dbReference type="AlphaFoldDB" id="A0A381ND25"/>
<proteinExistence type="predicted"/>
<evidence type="ECO:0008006" key="2">
    <source>
        <dbReference type="Google" id="ProtNLM"/>
    </source>
</evidence>
<protein>
    <recommendedName>
        <fullName evidence="2">Sucrose phosphatase-like domain-containing protein</fullName>
    </recommendedName>
</protein>
<sequence>MGVRILFSLDIDGTLEIGDPAGPITLTQVRELINRGCIVGSASDRVIAEQRT</sequence>
<gene>
    <name evidence="1" type="ORF">METZ01_LOCUS5319</name>
</gene>
<name>A0A381ND25_9ZZZZ</name>
<dbReference type="EMBL" id="UINC01000275">
    <property type="protein sequence ID" value="SUZ52465.1"/>
    <property type="molecule type" value="Genomic_DNA"/>
</dbReference>
<feature type="non-terminal residue" evidence="1">
    <location>
        <position position="52"/>
    </location>
</feature>
<organism evidence="1">
    <name type="scientific">marine metagenome</name>
    <dbReference type="NCBI Taxonomy" id="408172"/>
    <lineage>
        <taxon>unclassified sequences</taxon>
        <taxon>metagenomes</taxon>
        <taxon>ecological metagenomes</taxon>
    </lineage>
</organism>
<reference evidence="1" key="1">
    <citation type="submission" date="2018-05" db="EMBL/GenBank/DDBJ databases">
        <authorList>
            <person name="Lanie J.A."/>
            <person name="Ng W.-L."/>
            <person name="Kazmierczak K.M."/>
            <person name="Andrzejewski T.M."/>
            <person name="Davidsen T.M."/>
            <person name="Wayne K.J."/>
            <person name="Tettelin H."/>
            <person name="Glass J.I."/>
            <person name="Rusch D."/>
            <person name="Podicherti R."/>
            <person name="Tsui H.-C.T."/>
            <person name="Winkler M.E."/>
        </authorList>
    </citation>
    <scope>NUCLEOTIDE SEQUENCE</scope>
</reference>